<dbReference type="GO" id="GO:0000155">
    <property type="term" value="F:phosphorelay sensor kinase activity"/>
    <property type="evidence" value="ECO:0007669"/>
    <property type="project" value="InterPro"/>
</dbReference>
<evidence type="ECO:0000313" key="11">
    <source>
        <dbReference type="EMBL" id="PZD94635.1"/>
    </source>
</evidence>
<evidence type="ECO:0000256" key="3">
    <source>
        <dbReference type="ARBA" id="ARBA00022553"/>
    </source>
</evidence>
<dbReference type="AlphaFoldDB" id="A0A2W1LI59"/>
<dbReference type="Proteomes" id="UP000249522">
    <property type="component" value="Unassembled WGS sequence"/>
</dbReference>
<accession>A0A2W1LI59</accession>
<evidence type="ECO:0000313" key="12">
    <source>
        <dbReference type="Proteomes" id="UP000249522"/>
    </source>
</evidence>
<evidence type="ECO:0000256" key="2">
    <source>
        <dbReference type="ARBA" id="ARBA00022475"/>
    </source>
</evidence>
<evidence type="ECO:0000256" key="9">
    <source>
        <dbReference type="SAM" id="Phobius"/>
    </source>
</evidence>
<keyword evidence="6 11" id="KW-0418">Kinase</keyword>
<keyword evidence="5 9" id="KW-0812">Transmembrane</keyword>
<dbReference type="Pfam" id="PF02518">
    <property type="entry name" value="HATPase_c"/>
    <property type="match status" value="1"/>
</dbReference>
<dbReference type="SUPFAM" id="SSF55874">
    <property type="entry name" value="ATPase domain of HSP90 chaperone/DNA topoisomerase II/histidine kinase"/>
    <property type="match status" value="1"/>
</dbReference>
<dbReference type="Gene3D" id="6.10.340.10">
    <property type="match status" value="1"/>
</dbReference>
<dbReference type="SUPFAM" id="SSF158472">
    <property type="entry name" value="HAMP domain-like"/>
    <property type="match status" value="1"/>
</dbReference>
<dbReference type="GO" id="GO:0005886">
    <property type="term" value="C:plasma membrane"/>
    <property type="evidence" value="ECO:0007669"/>
    <property type="project" value="UniProtKB-SubCell"/>
</dbReference>
<protein>
    <submittedName>
        <fullName evidence="11">Sensor histidine kinase</fullName>
    </submittedName>
</protein>
<keyword evidence="4" id="KW-0808">Transferase</keyword>
<dbReference type="InterPro" id="IPR003660">
    <property type="entry name" value="HAMP_dom"/>
</dbReference>
<evidence type="ECO:0000256" key="5">
    <source>
        <dbReference type="ARBA" id="ARBA00022692"/>
    </source>
</evidence>
<reference evidence="11 12" key="1">
    <citation type="submission" date="2018-06" db="EMBL/GenBank/DDBJ databases">
        <title>Paenibacillus imtechensis sp. nov.</title>
        <authorList>
            <person name="Pinnaka A.K."/>
            <person name="Singh H."/>
            <person name="Kaur M."/>
        </authorList>
    </citation>
    <scope>NUCLEOTIDE SEQUENCE [LARGE SCALE GENOMIC DNA]</scope>
    <source>
        <strain evidence="11 12">SMB1</strain>
    </source>
</reference>
<dbReference type="PANTHER" id="PTHR34220">
    <property type="entry name" value="SENSOR HISTIDINE KINASE YPDA"/>
    <property type="match status" value="1"/>
</dbReference>
<dbReference type="InterPro" id="IPR010559">
    <property type="entry name" value="Sig_transdc_His_kin_internal"/>
</dbReference>
<evidence type="ECO:0000256" key="8">
    <source>
        <dbReference type="ARBA" id="ARBA00023136"/>
    </source>
</evidence>
<dbReference type="SMART" id="SM00387">
    <property type="entry name" value="HATPase_c"/>
    <property type="match status" value="1"/>
</dbReference>
<keyword evidence="12" id="KW-1185">Reference proteome</keyword>
<dbReference type="OrthoDB" id="9776552at2"/>
<dbReference type="Pfam" id="PF02743">
    <property type="entry name" value="dCache_1"/>
    <property type="match status" value="1"/>
</dbReference>
<evidence type="ECO:0000256" key="7">
    <source>
        <dbReference type="ARBA" id="ARBA00022989"/>
    </source>
</evidence>
<evidence type="ECO:0000256" key="1">
    <source>
        <dbReference type="ARBA" id="ARBA00004651"/>
    </source>
</evidence>
<evidence type="ECO:0000256" key="6">
    <source>
        <dbReference type="ARBA" id="ARBA00022777"/>
    </source>
</evidence>
<name>A0A2W1LI59_9BACL</name>
<dbReference type="RefSeq" id="WP_111147857.1">
    <property type="nucleotide sequence ID" value="NZ_QKRB01000051.1"/>
</dbReference>
<dbReference type="Gene3D" id="3.30.450.20">
    <property type="entry name" value="PAS domain"/>
    <property type="match status" value="1"/>
</dbReference>
<dbReference type="InterPro" id="IPR036890">
    <property type="entry name" value="HATPase_C_sf"/>
</dbReference>
<dbReference type="Pfam" id="PF06580">
    <property type="entry name" value="His_kinase"/>
    <property type="match status" value="1"/>
</dbReference>
<dbReference type="Pfam" id="PF00672">
    <property type="entry name" value="HAMP"/>
    <property type="match status" value="1"/>
</dbReference>
<feature type="transmembrane region" description="Helical" evidence="9">
    <location>
        <begin position="326"/>
        <end position="350"/>
    </location>
</feature>
<keyword evidence="3" id="KW-0597">Phosphoprotein</keyword>
<dbReference type="EMBL" id="QKRB01000051">
    <property type="protein sequence ID" value="PZD94635.1"/>
    <property type="molecule type" value="Genomic_DNA"/>
</dbReference>
<comment type="caution">
    <text evidence="11">The sequence shown here is derived from an EMBL/GenBank/DDBJ whole genome shotgun (WGS) entry which is preliminary data.</text>
</comment>
<dbReference type="Gene3D" id="3.30.565.10">
    <property type="entry name" value="Histidine kinase-like ATPase, C-terminal domain"/>
    <property type="match status" value="1"/>
</dbReference>
<comment type="subcellular location">
    <subcellularLocation>
        <location evidence="1">Cell membrane</location>
        <topology evidence="1">Multi-pass membrane protein</topology>
    </subcellularLocation>
</comment>
<keyword evidence="7 9" id="KW-1133">Transmembrane helix</keyword>
<proteinExistence type="predicted"/>
<gene>
    <name evidence="11" type="ORF">DNH61_16880</name>
</gene>
<dbReference type="CDD" id="cd12912">
    <property type="entry name" value="PDC2_MCP_like"/>
    <property type="match status" value="1"/>
</dbReference>
<feature type="domain" description="HAMP" evidence="10">
    <location>
        <begin position="347"/>
        <end position="399"/>
    </location>
</feature>
<feature type="transmembrane region" description="Helical" evidence="9">
    <location>
        <begin position="23"/>
        <end position="43"/>
    </location>
</feature>
<sequence length="636" mass="72962">MNNSSWLKRVWHGILDMRMERKLLFIFVVVITIPLGFIGYISYSNYSRSIEETTIAYSTNLLENMMQRVDDYIEDMTRISSIPAYQDDIKHNLIRSNRYYEQQKRLEQHTDQTVPADFNQLLSIQRGIQSDIKFINNIKRGANSVYIFDKYGSGYFSAEAGGIRLNIEESYMYWMERAEQSGGEAVLFGTQKYTSSLKSTRYAFTVVRKIMDQTLRPIGLIAVDANIDVIEDQITRLDKLTMGSSVIIDGNGNVIYDSGRERLALSIAEDPIVRASEGAARGSFYHKVNGERQLHIFTTSPNTNWKVIISIPVHELMRDSIVTRNVTWIATFLTIGAALILSIIFSFTLTKPLRKMMRLMRTVQQGDFNVKFPVRNRDEIGQLGSQFNRMIVRIDELIQDIYQMEAKKKEAELHALQTQINPHFMYNTLEAIRMVAELNDDDKAADMLAVFGKLLRYSVGSLHQHTTLEREIQHVRDYISLLNYRYPGRFRLDISLPSELADYPMIRLLLQPIVENAVYHGLDDRKRQMVIGVKAWLDERRYLTVQIHDDGLGMHADKLARLNFSFRQVQQSDQEHGGIGLKNINERMMLHYGSDYGLQASAREGGGTVVRMLFPPETASSSQLQSLHHPAGRGGQ</sequence>
<dbReference type="InterPro" id="IPR050640">
    <property type="entry name" value="Bact_2-comp_sensor_kinase"/>
</dbReference>
<evidence type="ECO:0000256" key="4">
    <source>
        <dbReference type="ARBA" id="ARBA00022679"/>
    </source>
</evidence>
<dbReference type="PANTHER" id="PTHR34220:SF7">
    <property type="entry name" value="SENSOR HISTIDINE KINASE YPDA"/>
    <property type="match status" value="1"/>
</dbReference>
<dbReference type="CDD" id="cd06225">
    <property type="entry name" value="HAMP"/>
    <property type="match status" value="1"/>
</dbReference>
<organism evidence="11 12">
    <name type="scientific">Paenibacillus sambharensis</name>
    <dbReference type="NCBI Taxonomy" id="1803190"/>
    <lineage>
        <taxon>Bacteria</taxon>
        <taxon>Bacillati</taxon>
        <taxon>Bacillota</taxon>
        <taxon>Bacilli</taxon>
        <taxon>Bacillales</taxon>
        <taxon>Paenibacillaceae</taxon>
        <taxon>Paenibacillus</taxon>
    </lineage>
</organism>
<evidence type="ECO:0000259" key="10">
    <source>
        <dbReference type="PROSITE" id="PS50885"/>
    </source>
</evidence>
<dbReference type="PROSITE" id="PS50885">
    <property type="entry name" value="HAMP"/>
    <property type="match status" value="1"/>
</dbReference>
<dbReference type="SMART" id="SM00304">
    <property type="entry name" value="HAMP"/>
    <property type="match status" value="1"/>
</dbReference>
<dbReference type="InterPro" id="IPR003594">
    <property type="entry name" value="HATPase_dom"/>
</dbReference>
<keyword evidence="8 9" id="KW-0472">Membrane</keyword>
<keyword evidence="2" id="KW-1003">Cell membrane</keyword>
<dbReference type="InterPro" id="IPR033479">
    <property type="entry name" value="dCache_1"/>
</dbReference>